<dbReference type="AlphaFoldDB" id="A0A418QQW1"/>
<dbReference type="Pfam" id="PF00535">
    <property type="entry name" value="Glycos_transf_2"/>
    <property type="match status" value="2"/>
</dbReference>
<dbReference type="PANTHER" id="PTHR43179:SF12">
    <property type="entry name" value="GALACTOFURANOSYLTRANSFERASE GLFT2"/>
    <property type="match status" value="1"/>
</dbReference>
<dbReference type="SUPFAM" id="SSF53448">
    <property type="entry name" value="Nucleotide-diphospho-sugar transferases"/>
    <property type="match status" value="2"/>
</dbReference>
<comment type="caution">
    <text evidence="5">The sequence shown here is derived from an EMBL/GenBank/DDBJ whole genome shotgun (WGS) entry which is preliminary data.</text>
</comment>
<dbReference type="RefSeq" id="WP_119656890.1">
    <property type="nucleotide sequence ID" value="NZ_JBHUOI010000011.1"/>
</dbReference>
<evidence type="ECO:0000256" key="2">
    <source>
        <dbReference type="ARBA" id="ARBA00022676"/>
    </source>
</evidence>
<dbReference type="OrthoDB" id="1334872at2"/>
<proteinExistence type="inferred from homology"/>
<protein>
    <submittedName>
        <fullName evidence="5">Glycosyltransferase</fullName>
    </submittedName>
</protein>
<organism evidence="5 6">
    <name type="scientific">Hymenobacter rubripertinctus</name>
    <dbReference type="NCBI Taxonomy" id="2029981"/>
    <lineage>
        <taxon>Bacteria</taxon>
        <taxon>Pseudomonadati</taxon>
        <taxon>Bacteroidota</taxon>
        <taxon>Cytophagia</taxon>
        <taxon>Cytophagales</taxon>
        <taxon>Hymenobacteraceae</taxon>
        <taxon>Hymenobacter</taxon>
    </lineage>
</organism>
<evidence type="ECO:0000256" key="3">
    <source>
        <dbReference type="ARBA" id="ARBA00022679"/>
    </source>
</evidence>
<evidence type="ECO:0000313" key="5">
    <source>
        <dbReference type="EMBL" id="RIY07523.1"/>
    </source>
</evidence>
<dbReference type="InterPro" id="IPR029044">
    <property type="entry name" value="Nucleotide-diphossugar_trans"/>
</dbReference>
<dbReference type="PANTHER" id="PTHR43179">
    <property type="entry name" value="RHAMNOSYLTRANSFERASE WBBL"/>
    <property type="match status" value="1"/>
</dbReference>
<feature type="domain" description="Glycosyltransferase 2-like" evidence="4">
    <location>
        <begin position="330"/>
        <end position="436"/>
    </location>
</feature>
<name>A0A418QQW1_9BACT</name>
<evidence type="ECO:0000313" key="6">
    <source>
        <dbReference type="Proteomes" id="UP000284250"/>
    </source>
</evidence>
<dbReference type="GO" id="GO:0016757">
    <property type="term" value="F:glycosyltransferase activity"/>
    <property type="evidence" value="ECO:0007669"/>
    <property type="project" value="UniProtKB-KW"/>
</dbReference>
<evidence type="ECO:0000256" key="1">
    <source>
        <dbReference type="ARBA" id="ARBA00006739"/>
    </source>
</evidence>
<reference evidence="5 6" key="1">
    <citation type="submission" date="2018-09" db="EMBL/GenBank/DDBJ databases">
        <authorList>
            <person name="Zeman M."/>
            <person name="Pardy F."/>
        </authorList>
    </citation>
    <scope>NUCLEOTIDE SEQUENCE [LARGE SCALE GENOMIC DNA]</scope>
    <source>
        <strain evidence="5 6">CCM 8852</strain>
    </source>
</reference>
<dbReference type="InterPro" id="IPR001173">
    <property type="entry name" value="Glyco_trans_2-like"/>
</dbReference>
<sequence>MPSVLLSLVTWNSADTIEACLQSVLAQSYAGFEVWVVDNDSQDDTRARVAALAATDARLHLHALPTNTGFCGGHNYALDRTLHELVLLVNPDVEMAPDYLARAIAAIHQHARIGTVCGLLLQSREPDPRIDSAGMVARPDGRFGLRLHGQRLSQAGPLTTTDVDGADGALPLFRRQFIDDLRVEGEFFDSRFFAHKEDWDIAWRGRLYGWRTVLEPGCRALHPRQFLPANLQLRRRLSGAIKADAVKNQWLLLLKNTTPRQAPGLLLRALPRQLAIVAYSLLAERASLRAVRYLWQHWRAVLATRRVVQQRASRGWAPAPAAAAAAPLLSICVPTYHRPEMLARALRSVGPLPPEVELVVSDNSTANDFGGQVTAHVLAAQPATQWRYYRNPPGGTSATNWVACVERARGEYLLMLHDDDYLRPGGLAAMLRVLHRVRGQQHAVLFGVDVVDARRQLVQQQTPAREQYLAPATAVEFLLSNSSLVRIPGMVVSRAAYESTGGPDPTQLTTDDTDLWLRVFAQTGVYRVPLTTCAYTVHEGADTTGVFNEQTIELLLRIFQKAGALEVLPAARLHKARGHFFAQFVLAGAYRSLRLHDPTAAHRILRLLELPELRRQGLPLRWQPVHLLLRLLLRLRWTPPQPRSLAWLTPTS</sequence>
<keyword evidence="2" id="KW-0328">Glycosyltransferase</keyword>
<dbReference type="CDD" id="cd00761">
    <property type="entry name" value="Glyco_tranf_GTA_type"/>
    <property type="match status" value="1"/>
</dbReference>
<dbReference type="EMBL" id="QYCN01000029">
    <property type="protein sequence ID" value="RIY07523.1"/>
    <property type="molecule type" value="Genomic_DNA"/>
</dbReference>
<reference evidence="5 6" key="2">
    <citation type="submission" date="2019-01" db="EMBL/GenBank/DDBJ databases">
        <title>Hymenobacter humicola sp. nov., isolated from soils in Antarctica.</title>
        <authorList>
            <person name="Sedlacek I."/>
            <person name="Holochova P."/>
            <person name="Kralova S."/>
            <person name="Pantucek R."/>
            <person name="Stankova E."/>
            <person name="Vrbovska V."/>
            <person name="Kristofova L."/>
            <person name="Svec P."/>
            <person name="Busse H.-J."/>
        </authorList>
    </citation>
    <scope>NUCLEOTIDE SEQUENCE [LARGE SCALE GENOMIC DNA]</scope>
    <source>
        <strain evidence="5 6">CCM 8852</strain>
    </source>
</reference>
<comment type="similarity">
    <text evidence="1">Belongs to the glycosyltransferase 2 family.</text>
</comment>
<gene>
    <name evidence="5" type="ORF">D0T11_16420</name>
</gene>
<feature type="domain" description="Glycosyltransferase 2-like" evidence="4">
    <location>
        <begin position="9"/>
        <end position="129"/>
    </location>
</feature>
<keyword evidence="6" id="KW-1185">Reference proteome</keyword>
<evidence type="ECO:0000259" key="4">
    <source>
        <dbReference type="Pfam" id="PF00535"/>
    </source>
</evidence>
<keyword evidence="3 5" id="KW-0808">Transferase</keyword>
<accession>A0A418QQW1</accession>
<dbReference type="Proteomes" id="UP000284250">
    <property type="component" value="Unassembled WGS sequence"/>
</dbReference>
<dbReference type="Gene3D" id="3.90.550.10">
    <property type="entry name" value="Spore Coat Polysaccharide Biosynthesis Protein SpsA, Chain A"/>
    <property type="match status" value="2"/>
</dbReference>